<dbReference type="RefSeq" id="WP_160909786.1">
    <property type="nucleotide sequence ID" value="NZ_WMEQ01000008.1"/>
</dbReference>
<reference evidence="1 2" key="1">
    <citation type="submission" date="2019-11" db="EMBL/GenBank/DDBJ databases">
        <title>Genome sequences of 17 halophilic strains isolated from different environments.</title>
        <authorList>
            <person name="Furrow R.E."/>
        </authorList>
    </citation>
    <scope>NUCLEOTIDE SEQUENCE [LARGE SCALE GENOMIC DNA]</scope>
    <source>
        <strain evidence="1 2">22514_16_FS</strain>
    </source>
</reference>
<comment type="caution">
    <text evidence="1">The sequence shown here is derived from an EMBL/GenBank/DDBJ whole genome shotgun (WGS) entry which is preliminary data.</text>
</comment>
<dbReference type="Proteomes" id="UP000468638">
    <property type="component" value="Unassembled WGS sequence"/>
</dbReference>
<dbReference type="EMBL" id="WMEQ01000008">
    <property type="protein sequence ID" value="MYL34373.1"/>
    <property type="molecule type" value="Genomic_DNA"/>
</dbReference>
<organism evidence="1 2">
    <name type="scientific">Pontibacillus yanchengensis</name>
    <dbReference type="NCBI Taxonomy" id="462910"/>
    <lineage>
        <taxon>Bacteria</taxon>
        <taxon>Bacillati</taxon>
        <taxon>Bacillota</taxon>
        <taxon>Bacilli</taxon>
        <taxon>Bacillales</taxon>
        <taxon>Bacillaceae</taxon>
        <taxon>Pontibacillus</taxon>
    </lineage>
</organism>
<name>A0A6I5A1N3_9BACI</name>
<dbReference type="OrthoDB" id="1907273at2"/>
<protein>
    <submittedName>
        <fullName evidence="1">Uncharacterized protein</fullName>
    </submittedName>
</protein>
<evidence type="ECO:0000313" key="1">
    <source>
        <dbReference type="EMBL" id="MYL34373.1"/>
    </source>
</evidence>
<gene>
    <name evidence="1" type="ORF">GLW05_12270</name>
</gene>
<sequence length="169" mass="19211">MHVNSTNTILLPNNIDGRSIHSNIIPTVSNLKNMITKLKEVNGDRDQLKPWDKRSYDAYRIDDIKPYLLEGTVQENIHLLKKHILRSNIKDLGPNCIDMYLVAYVAETHGPGKDELINYVFNHDISDKTNSAQAIWQVGRGDGVFLGILNNDGSIADWNYFFASWIKGQ</sequence>
<evidence type="ECO:0000313" key="2">
    <source>
        <dbReference type="Proteomes" id="UP000468638"/>
    </source>
</evidence>
<proteinExistence type="predicted"/>
<accession>A0A6I5A1N3</accession>
<dbReference type="AlphaFoldDB" id="A0A6I5A1N3"/>